<keyword evidence="1" id="KW-0472">Membrane</keyword>
<dbReference type="Gene3D" id="2.130.10.10">
    <property type="entry name" value="YVTN repeat-like/Quinoprotein amine dehydrogenase"/>
    <property type="match status" value="1"/>
</dbReference>
<gene>
    <name evidence="2" type="ORF">UV73_C0006G0058</name>
</gene>
<sequence>MASKKSRKNPAYKELQLIALTFIITGLIIATYLIQKPKEIRESSAQSTAASKVYIGLGTGEVKVYNIITGKLPSLGDQGETIFSMMKYGGKLFFGFAKGNVKAYNGTSWTTWANVGGNAANVYSMEVFGNNLYIGQGLGIDGPSGQIMRYNGIAWTKLGSRGSMVTSMKAYNSKLYYAGTPGCVKSFKAGVWKDEFCFPNQSNYFVKDMEVFDNKLFIGIKNVIYSHDGVGILIQGTLPADIASFKVFKNKLYVSINNGYVYVFQNGTWVSVGDQGYKVADMDTNGIKMYSIDGIDGMLKSYDGVKWVTLKDVGPGSQVLKFF</sequence>
<reference evidence="2 3" key="1">
    <citation type="journal article" date="2015" name="Nature">
        <title>rRNA introns, odd ribosomes, and small enigmatic genomes across a large radiation of phyla.</title>
        <authorList>
            <person name="Brown C.T."/>
            <person name="Hug L.A."/>
            <person name="Thomas B.C."/>
            <person name="Sharon I."/>
            <person name="Castelle C.J."/>
            <person name="Singh A."/>
            <person name="Wilkins M.J."/>
            <person name="Williams K.H."/>
            <person name="Banfield J.F."/>
        </authorList>
    </citation>
    <scope>NUCLEOTIDE SEQUENCE [LARGE SCALE GENOMIC DNA]</scope>
</reference>
<dbReference type="EMBL" id="LCFP01000006">
    <property type="protein sequence ID" value="KKS97704.1"/>
    <property type="molecule type" value="Genomic_DNA"/>
</dbReference>
<protein>
    <submittedName>
        <fullName evidence="2">Uncharacterized protein</fullName>
    </submittedName>
</protein>
<evidence type="ECO:0000256" key="1">
    <source>
        <dbReference type="SAM" id="Phobius"/>
    </source>
</evidence>
<dbReference type="InterPro" id="IPR011047">
    <property type="entry name" value="Quinoprotein_ADH-like_sf"/>
</dbReference>
<keyword evidence="1" id="KW-1133">Transmembrane helix</keyword>
<dbReference type="Proteomes" id="UP000034894">
    <property type="component" value="Unassembled WGS sequence"/>
</dbReference>
<feature type="transmembrane region" description="Helical" evidence="1">
    <location>
        <begin position="15"/>
        <end position="34"/>
    </location>
</feature>
<dbReference type="SUPFAM" id="SSF50998">
    <property type="entry name" value="Quinoprotein alcohol dehydrogenase-like"/>
    <property type="match status" value="1"/>
</dbReference>
<evidence type="ECO:0000313" key="3">
    <source>
        <dbReference type="Proteomes" id="UP000034894"/>
    </source>
</evidence>
<organism evidence="2 3">
    <name type="scientific">Candidatus Gottesmanbacteria bacterium GW2011_GWA2_43_14</name>
    <dbReference type="NCBI Taxonomy" id="1618443"/>
    <lineage>
        <taxon>Bacteria</taxon>
        <taxon>Candidatus Gottesmaniibacteriota</taxon>
    </lineage>
</organism>
<name>A0A0G1DJ63_9BACT</name>
<proteinExistence type="predicted"/>
<dbReference type="InterPro" id="IPR015943">
    <property type="entry name" value="WD40/YVTN_repeat-like_dom_sf"/>
</dbReference>
<dbReference type="STRING" id="1618443.UV73_C0006G0058"/>
<accession>A0A0G1DJ63</accession>
<dbReference type="AlphaFoldDB" id="A0A0G1DJ63"/>
<comment type="caution">
    <text evidence="2">The sequence shown here is derived from an EMBL/GenBank/DDBJ whole genome shotgun (WGS) entry which is preliminary data.</text>
</comment>
<evidence type="ECO:0000313" key="2">
    <source>
        <dbReference type="EMBL" id="KKS97704.1"/>
    </source>
</evidence>
<keyword evidence="1" id="KW-0812">Transmembrane</keyword>